<dbReference type="PANTHER" id="PTHR14136:SF17">
    <property type="entry name" value="BTB_POZ DOMAIN-CONTAINING PROTEIN KCTD9"/>
    <property type="match status" value="1"/>
</dbReference>
<geneLocation type="plasmid" evidence="2 3">
    <name>unnamed1</name>
</geneLocation>
<dbReference type="SUPFAM" id="SSF141571">
    <property type="entry name" value="Pentapeptide repeat-like"/>
    <property type="match status" value="2"/>
</dbReference>
<accession>A0AAX3NEH7</accession>
<keyword evidence="1" id="KW-1133">Transmembrane helix</keyword>
<evidence type="ECO:0000256" key="1">
    <source>
        <dbReference type="SAM" id="Phobius"/>
    </source>
</evidence>
<keyword evidence="2" id="KW-0614">Plasmid</keyword>
<dbReference type="RefSeq" id="WP_180376156.1">
    <property type="nucleotide sequence ID" value="NZ_CP118628.1"/>
</dbReference>
<dbReference type="Pfam" id="PF00805">
    <property type="entry name" value="Pentapeptide"/>
    <property type="match status" value="2"/>
</dbReference>
<organism evidence="2 3">
    <name type="scientific">Lactococcus garvieae</name>
    <dbReference type="NCBI Taxonomy" id="1363"/>
    <lineage>
        <taxon>Bacteria</taxon>
        <taxon>Bacillati</taxon>
        <taxon>Bacillota</taxon>
        <taxon>Bacilli</taxon>
        <taxon>Lactobacillales</taxon>
        <taxon>Streptococcaceae</taxon>
        <taxon>Lactococcus</taxon>
    </lineage>
</organism>
<reference evidence="2" key="1">
    <citation type="submission" date="2023-02" db="EMBL/GenBank/DDBJ databases">
        <title>Comparative genomics and fermentation flavor characterization of five lactic acid bacteria reveal flavor biosynthesis metabolic pathways in fermented muskmelon puree.</title>
        <authorList>
            <person name="Yuan L."/>
            <person name="Li M."/>
            <person name="Xu X."/>
            <person name="Lao F."/>
            <person name="Wu J."/>
        </authorList>
    </citation>
    <scope>NUCLEOTIDE SEQUENCE</scope>
    <source>
        <strain evidence="2">Pa-2</strain>
        <plasmid evidence="2">unnamed1</plasmid>
    </source>
</reference>
<dbReference type="AlphaFoldDB" id="A0AAX3NEH7"/>
<protein>
    <submittedName>
        <fullName evidence="2">Pentapeptide repeat-containing protein</fullName>
    </submittedName>
</protein>
<dbReference type="InterPro" id="IPR001646">
    <property type="entry name" value="5peptide_repeat"/>
</dbReference>
<name>A0AAX3NEH7_9LACT</name>
<dbReference type="EMBL" id="CP118628">
    <property type="protein sequence ID" value="WEA15022.1"/>
    <property type="molecule type" value="Genomic_DNA"/>
</dbReference>
<dbReference type="Proteomes" id="UP001217324">
    <property type="component" value="Plasmid unnamed1"/>
</dbReference>
<feature type="transmembrane region" description="Helical" evidence="1">
    <location>
        <begin position="20"/>
        <end position="37"/>
    </location>
</feature>
<sequence length="438" mass="49331">MKKESKKNYGSNGILKIPYFSLSICISIGLVVGVYFLNQEMKLGFDKSLTAYVALLGAVPTVYLWIIKERKKEEELKNKSQELRQVKISELNKVYVDAVSQFYNHEAFLAGAYSLNGLIDDWINLSKDDENKDYYYTRIQQILGIILSKTEERETIPLFKVLSSSIIFKMIDLKIAEKFDLRNFDLSNLNLEGINFFGYDLHNINFTESNLSNANLSEAILYGANLSKAILSNADLSEAILSEADLSGAILSEANLFRAILPEANLSEADLFTANLSEAILTKADLIDADLYGADLSKTDLSRANLSKAILSFVTLYRANLSKAILSEAILSEADLSEANLSSVAMFDTKLDKAIFRNTKVDEKVLVTISKFEIKLELKGFLNNNGVTMRLLKNSKLLDIQNDQAFLEHLRKDYISDMKFIKVEHLKLAYEKFSVKES</sequence>
<dbReference type="Gene3D" id="2.160.20.80">
    <property type="entry name" value="E3 ubiquitin-protein ligase SopA"/>
    <property type="match status" value="1"/>
</dbReference>
<dbReference type="InterPro" id="IPR051082">
    <property type="entry name" value="Pentapeptide-BTB/POZ_domain"/>
</dbReference>
<evidence type="ECO:0000313" key="3">
    <source>
        <dbReference type="Proteomes" id="UP001217324"/>
    </source>
</evidence>
<gene>
    <name evidence="2" type="ORF">PWF74_10590</name>
</gene>
<dbReference type="PANTHER" id="PTHR14136">
    <property type="entry name" value="BTB_POZ DOMAIN-CONTAINING PROTEIN KCTD9"/>
    <property type="match status" value="1"/>
</dbReference>
<keyword evidence="1" id="KW-0472">Membrane</keyword>
<proteinExistence type="predicted"/>
<evidence type="ECO:0000313" key="2">
    <source>
        <dbReference type="EMBL" id="WEA15022.1"/>
    </source>
</evidence>
<feature type="transmembrane region" description="Helical" evidence="1">
    <location>
        <begin position="49"/>
        <end position="67"/>
    </location>
</feature>
<keyword evidence="1" id="KW-0812">Transmembrane</keyword>